<reference evidence="12" key="1">
    <citation type="submission" date="2021-11" db="EMBL/GenBank/DDBJ databases">
        <title>Legionella maioricencis sp. nov., a new species isolated from hot water samples in Mallorca.</title>
        <authorList>
            <person name="Crespi S."/>
            <person name="Drasar V."/>
            <person name="Salva-Serra F."/>
            <person name="Jaen-Luchoro D."/>
            <person name="Pineiro-Iglesias B."/>
            <person name="Aliaga F."/>
            <person name="Fernandez-Juarez V."/>
            <person name="Coll G."/>
            <person name="Moore E.R.B."/>
            <person name="Bennasar-Figueras A."/>
        </authorList>
    </citation>
    <scope>NUCLEOTIDE SEQUENCE</scope>
    <source>
        <strain evidence="12">HCPI-6</strain>
    </source>
</reference>
<dbReference type="PANTHER" id="PTHR24221:SF654">
    <property type="entry name" value="ATP-BINDING CASSETTE SUB-FAMILY B MEMBER 6"/>
    <property type="match status" value="1"/>
</dbReference>
<protein>
    <submittedName>
        <fullName evidence="12">NHLP bacteriocin export ABC transporter permease/ATPase subunit</fullName>
    </submittedName>
</protein>
<evidence type="ECO:0000256" key="4">
    <source>
        <dbReference type="ARBA" id="ARBA00022692"/>
    </source>
</evidence>
<evidence type="ECO:0000256" key="3">
    <source>
        <dbReference type="ARBA" id="ARBA00022475"/>
    </source>
</evidence>
<dbReference type="Gene3D" id="1.20.1560.10">
    <property type="entry name" value="ABC transporter type 1, transmembrane domain"/>
    <property type="match status" value="1"/>
</dbReference>
<feature type="transmembrane region" description="Helical" evidence="9">
    <location>
        <begin position="575"/>
        <end position="598"/>
    </location>
</feature>
<dbReference type="PANTHER" id="PTHR24221">
    <property type="entry name" value="ATP-BINDING CASSETTE SUB-FAMILY B"/>
    <property type="match status" value="1"/>
</dbReference>
<evidence type="ECO:0000313" key="13">
    <source>
        <dbReference type="Proteomes" id="UP001139721"/>
    </source>
</evidence>
<feature type="domain" description="ABC transporter" evidence="10">
    <location>
        <begin position="638"/>
        <end position="870"/>
    </location>
</feature>
<dbReference type="InterPro" id="IPR011527">
    <property type="entry name" value="ABC1_TM_dom"/>
</dbReference>
<dbReference type="InterPro" id="IPR036640">
    <property type="entry name" value="ABC1_TM_sf"/>
</dbReference>
<dbReference type="SUPFAM" id="SSF52540">
    <property type="entry name" value="P-loop containing nucleoside triphosphate hydrolases"/>
    <property type="match status" value="1"/>
</dbReference>
<dbReference type="RefSeq" id="WP_250421154.1">
    <property type="nucleotide sequence ID" value="NZ_JAJKBJ010000009.1"/>
</dbReference>
<dbReference type="Gene3D" id="3.40.50.300">
    <property type="entry name" value="P-loop containing nucleotide triphosphate hydrolases"/>
    <property type="match status" value="1"/>
</dbReference>
<dbReference type="Pfam" id="PF00005">
    <property type="entry name" value="ABC_tran"/>
    <property type="match status" value="1"/>
</dbReference>
<dbReference type="EMBL" id="JAJKBJ010000009">
    <property type="protein sequence ID" value="MCL9684246.1"/>
    <property type="molecule type" value="Genomic_DNA"/>
</dbReference>
<evidence type="ECO:0000259" key="11">
    <source>
        <dbReference type="PROSITE" id="PS50929"/>
    </source>
</evidence>
<keyword evidence="6" id="KW-0067">ATP-binding</keyword>
<dbReference type="PROSITE" id="PS50893">
    <property type="entry name" value="ABC_TRANSPORTER_2"/>
    <property type="match status" value="1"/>
</dbReference>
<keyword evidence="13" id="KW-1185">Reference proteome</keyword>
<keyword evidence="7 9" id="KW-1133">Transmembrane helix</keyword>
<feature type="transmembrane region" description="Helical" evidence="9">
    <location>
        <begin position="366"/>
        <end position="389"/>
    </location>
</feature>
<keyword evidence="4 9" id="KW-0812">Transmembrane</keyword>
<evidence type="ECO:0000256" key="6">
    <source>
        <dbReference type="ARBA" id="ARBA00022840"/>
    </source>
</evidence>
<evidence type="ECO:0000259" key="10">
    <source>
        <dbReference type="PROSITE" id="PS50893"/>
    </source>
</evidence>
<feature type="transmembrane region" description="Helical" evidence="9">
    <location>
        <begin position="465"/>
        <end position="485"/>
    </location>
</feature>
<dbReference type="InterPro" id="IPR027417">
    <property type="entry name" value="P-loop_NTPase"/>
</dbReference>
<dbReference type="PROSITE" id="PS00211">
    <property type="entry name" value="ABC_TRANSPORTER_1"/>
    <property type="match status" value="1"/>
</dbReference>
<dbReference type="SMART" id="SM00382">
    <property type="entry name" value="AAA"/>
    <property type="match status" value="1"/>
</dbReference>
<comment type="caution">
    <text evidence="12">The sequence shown here is derived from an EMBL/GenBank/DDBJ whole genome shotgun (WGS) entry which is preliminary data.</text>
</comment>
<keyword evidence="5" id="KW-0547">Nucleotide-binding</keyword>
<dbReference type="FunFam" id="3.40.50.300:FF:000299">
    <property type="entry name" value="ABC transporter ATP-binding protein/permease"/>
    <property type="match status" value="1"/>
</dbReference>
<keyword evidence="2" id="KW-0813">Transport</keyword>
<evidence type="ECO:0000256" key="8">
    <source>
        <dbReference type="ARBA" id="ARBA00023136"/>
    </source>
</evidence>
<dbReference type="GO" id="GO:0005524">
    <property type="term" value="F:ATP binding"/>
    <property type="evidence" value="ECO:0007669"/>
    <property type="project" value="UniProtKB-KW"/>
</dbReference>
<sequence>MDDYSAFEPPVSREFDLHELNHHFQISSGVVDVFLVHKRGKDRGRRHFLGQWNSGNLLIGLKGAANINNIQLIASCSTTAKLLPLNWDDLALPQQLEAINKWKDLLIRTLISYPIQYSKELFIDKNPTPEKIREEIFKFYEHIKPLLIQAIKLAQKHEMQHLEQRKKDENNFLRRAYLQMLSTLQRHNPVELIDKKDSLTFCVQNAAQFFNLQLPHNIQFKTIQDISQLTGMQIREVELKNYWWLGVTNPLLLRKKEDDGFCLGLPKLEQGLTLFDPHNEIKKTVTKNDVDLFSPTAWQLYCPLPQKKLKIREVIAFAFKGCKADIGRLLLVGSLAALLSLVSPWFTGILFEQVVPSGSISQLKQITWALLTAAFAASLFELVRAITVLRIGSRLNLNMEIAIWDRLIRLPVSFFRKFSSGDLVQRAMAASRVRHIMAGVVINSLLSGVFSLFSFALLFYYDMKLALTAMGIITIISIYTLLISIKQLSLYQYMVSLTGELSGLMVQLLAGISKIQTSGREKTAFSLWAIKNSQIKKADYRANWYSSLLSSLNALCLPLLTVIIFAQFINQEPSLNLGVFLAFNAALGQFTAGVLGLIDSISTVINSIPLMKRTLPIIESLPEIHTGKRNPGVLLGKLEADQLRFSYSSKEHAVIQDVSFVVEPGQYVAITGPSGSGKSTLLRLLLGFEKLDHGNIFFDDHDMKQLNIRRVREQCGVVLQSSFLMPGTLFENIVGSAPLSQEDAWHAAEMAGLAEDIRKMPMGMHTIISERGGSLSGGQRQRVLIARALAKKPKIIFFDEATSSLDNNAQSIVIESLEQLKTTRVVIAHRLSTIEKADLILVMNQGKIIQTGTYSELMKDEGLFQIMANRQLFKS</sequence>
<dbReference type="PROSITE" id="PS50929">
    <property type="entry name" value="ABC_TM1F"/>
    <property type="match status" value="1"/>
</dbReference>
<accession>A0A9X2IBG9</accession>
<dbReference type="InterPro" id="IPR017871">
    <property type="entry name" value="ABC_transporter-like_CS"/>
</dbReference>
<keyword evidence="3" id="KW-1003">Cell membrane</keyword>
<dbReference type="Proteomes" id="UP001139721">
    <property type="component" value="Unassembled WGS sequence"/>
</dbReference>
<evidence type="ECO:0000256" key="5">
    <source>
        <dbReference type="ARBA" id="ARBA00022741"/>
    </source>
</evidence>
<dbReference type="AlphaFoldDB" id="A0A9X2IBG9"/>
<name>A0A9X2IBG9_9GAMM</name>
<gene>
    <name evidence="12" type="ORF">LOX96_09095</name>
</gene>
<evidence type="ECO:0000256" key="9">
    <source>
        <dbReference type="SAM" id="Phobius"/>
    </source>
</evidence>
<dbReference type="InterPro" id="IPR022515">
    <property type="entry name" value="NHPM_micro_ABC2"/>
</dbReference>
<dbReference type="InterPro" id="IPR003593">
    <property type="entry name" value="AAA+_ATPase"/>
</dbReference>
<feature type="transmembrane region" description="Helical" evidence="9">
    <location>
        <begin position="329"/>
        <end position="346"/>
    </location>
</feature>
<dbReference type="InterPro" id="IPR003439">
    <property type="entry name" value="ABC_transporter-like_ATP-bd"/>
</dbReference>
<keyword evidence="8 9" id="KW-0472">Membrane</keyword>
<dbReference type="Pfam" id="PF00664">
    <property type="entry name" value="ABC_membrane"/>
    <property type="match status" value="1"/>
</dbReference>
<organism evidence="12 13">
    <name type="scientific">Legionella maioricensis</name>
    <dbReference type="NCBI Taxonomy" id="2896528"/>
    <lineage>
        <taxon>Bacteria</taxon>
        <taxon>Pseudomonadati</taxon>
        <taxon>Pseudomonadota</taxon>
        <taxon>Gammaproteobacteria</taxon>
        <taxon>Legionellales</taxon>
        <taxon>Legionellaceae</taxon>
        <taxon>Legionella</taxon>
    </lineage>
</organism>
<feature type="transmembrane region" description="Helical" evidence="9">
    <location>
        <begin position="544"/>
        <end position="569"/>
    </location>
</feature>
<feature type="domain" description="ABC transmembrane type-1" evidence="11">
    <location>
        <begin position="329"/>
        <end position="606"/>
    </location>
</feature>
<evidence type="ECO:0000256" key="1">
    <source>
        <dbReference type="ARBA" id="ARBA00004651"/>
    </source>
</evidence>
<evidence type="ECO:0000256" key="2">
    <source>
        <dbReference type="ARBA" id="ARBA00022448"/>
    </source>
</evidence>
<dbReference type="CDD" id="cd07346">
    <property type="entry name" value="ABC_6TM_exporters"/>
    <property type="match status" value="1"/>
</dbReference>
<feature type="transmembrane region" description="Helical" evidence="9">
    <location>
        <begin position="436"/>
        <end position="459"/>
    </location>
</feature>
<dbReference type="GO" id="GO:0005886">
    <property type="term" value="C:plasma membrane"/>
    <property type="evidence" value="ECO:0007669"/>
    <property type="project" value="UniProtKB-SubCell"/>
</dbReference>
<comment type="subcellular location">
    <subcellularLocation>
        <location evidence="1">Cell membrane</location>
        <topology evidence="1">Multi-pass membrane protein</topology>
    </subcellularLocation>
</comment>
<dbReference type="SUPFAM" id="SSF90123">
    <property type="entry name" value="ABC transporter transmembrane region"/>
    <property type="match status" value="1"/>
</dbReference>
<dbReference type="InterPro" id="IPR039421">
    <property type="entry name" value="Type_1_exporter"/>
</dbReference>
<dbReference type="GO" id="GO:0140359">
    <property type="term" value="F:ABC-type transporter activity"/>
    <property type="evidence" value="ECO:0007669"/>
    <property type="project" value="InterPro"/>
</dbReference>
<proteinExistence type="predicted"/>
<dbReference type="GO" id="GO:0034040">
    <property type="term" value="F:ATPase-coupled lipid transmembrane transporter activity"/>
    <property type="evidence" value="ECO:0007669"/>
    <property type="project" value="TreeGrafter"/>
</dbReference>
<evidence type="ECO:0000313" key="12">
    <source>
        <dbReference type="EMBL" id="MCL9684246.1"/>
    </source>
</evidence>
<evidence type="ECO:0000256" key="7">
    <source>
        <dbReference type="ARBA" id="ARBA00022989"/>
    </source>
</evidence>
<dbReference type="NCBIfam" id="TIGR03797">
    <property type="entry name" value="NHLM_micro_ABC2"/>
    <property type="match status" value="1"/>
</dbReference>
<dbReference type="GO" id="GO:0016887">
    <property type="term" value="F:ATP hydrolysis activity"/>
    <property type="evidence" value="ECO:0007669"/>
    <property type="project" value="InterPro"/>
</dbReference>